<feature type="signal peptide" evidence="2">
    <location>
        <begin position="1"/>
        <end position="23"/>
    </location>
</feature>
<name>A0ABN2GSR8_9ACTN</name>
<organism evidence="3 4">
    <name type="scientific">Nonomuraea maheshkhaliensis</name>
    <dbReference type="NCBI Taxonomy" id="419590"/>
    <lineage>
        <taxon>Bacteria</taxon>
        <taxon>Bacillati</taxon>
        <taxon>Actinomycetota</taxon>
        <taxon>Actinomycetes</taxon>
        <taxon>Streptosporangiales</taxon>
        <taxon>Streptosporangiaceae</taxon>
        <taxon>Nonomuraea</taxon>
    </lineage>
</organism>
<evidence type="ECO:0000313" key="4">
    <source>
        <dbReference type="Proteomes" id="UP001500064"/>
    </source>
</evidence>
<dbReference type="EMBL" id="BAAAMU010000105">
    <property type="protein sequence ID" value="GAA1676231.1"/>
    <property type="molecule type" value="Genomic_DNA"/>
</dbReference>
<evidence type="ECO:0000313" key="3">
    <source>
        <dbReference type="EMBL" id="GAA1676231.1"/>
    </source>
</evidence>
<comment type="caution">
    <text evidence="3">The sequence shown here is derived from an EMBL/GenBank/DDBJ whole genome shotgun (WGS) entry which is preliminary data.</text>
</comment>
<evidence type="ECO:0000256" key="2">
    <source>
        <dbReference type="SAM" id="SignalP"/>
    </source>
</evidence>
<accession>A0ABN2GSR8</accession>
<dbReference type="Proteomes" id="UP001500064">
    <property type="component" value="Unassembled WGS sequence"/>
</dbReference>
<feature type="region of interest" description="Disordered" evidence="1">
    <location>
        <begin position="85"/>
        <end position="107"/>
    </location>
</feature>
<reference evidence="3 4" key="1">
    <citation type="journal article" date="2019" name="Int. J. Syst. Evol. Microbiol.">
        <title>The Global Catalogue of Microorganisms (GCM) 10K type strain sequencing project: providing services to taxonomists for standard genome sequencing and annotation.</title>
        <authorList>
            <consortium name="The Broad Institute Genomics Platform"/>
            <consortium name="The Broad Institute Genome Sequencing Center for Infectious Disease"/>
            <person name="Wu L."/>
            <person name="Ma J."/>
        </authorList>
    </citation>
    <scope>NUCLEOTIDE SEQUENCE [LARGE SCALE GENOMIC DNA]</scope>
    <source>
        <strain evidence="3 4">JCM 13929</strain>
    </source>
</reference>
<feature type="compositionally biased region" description="Basic and acidic residues" evidence="1">
    <location>
        <begin position="91"/>
        <end position="102"/>
    </location>
</feature>
<proteinExistence type="predicted"/>
<evidence type="ECO:0008006" key="5">
    <source>
        <dbReference type="Google" id="ProtNLM"/>
    </source>
</evidence>
<gene>
    <name evidence="3" type="ORF">GCM10009733_086500</name>
</gene>
<sequence>MQVDALRLLLGHLLLTAALCRLARTPAVTPRSTERATAMTSLPVRWSCTTDSWAHVGDPRSACSIRRTFALAGGVALPAQRHATRWGVTPHPDDRSAAVREKGRPRRWRGALSSVRPDYGRWGEVSRWAS</sequence>
<feature type="chain" id="PRO_5046962894" description="Secreted protein" evidence="2">
    <location>
        <begin position="24"/>
        <end position="130"/>
    </location>
</feature>
<keyword evidence="2" id="KW-0732">Signal</keyword>
<evidence type="ECO:0000256" key="1">
    <source>
        <dbReference type="SAM" id="MobiDB-lite"/>
    </source>
</evidence>
<protein>
    <recommendedName>
        <fullName evidence="5">Secreted protein</fullName>
    </recommendedName>
</protein>
<keyword evidence="4" id="KW-1185">Reference proteome</keyword>